<keyword evidence="2 6" id="KW-0812">Transmembrane</keyword>
<dbReference type="Proteomes" id="UP001165060">
    <property type="component" value="Unassembled WGS sequence"/>
</dbReference>
<comment type="caution">
    <text evidence="8">The sequence shown here is derived from an EMBL/GenBank/DDBJ whole genome shotgun (WGS) entry which is preliminary data.</text>
</comment>
<keyword evidence="4 6" id="KW-0472">Membrane</keyword>
<evidence type="ECO:0000256" key="3">
    <source>
        <dbReference type="ARBA" id="ARBA00022989"/>
    </source>
</evidence>
<organism evidence="8 9">
    <name type="scientific">Tetraparma gracilis</name>
    <dbReference type="NCBI Taxonomy" id="2962635"/>
    <lineage>
        <taxon>Eukaryota</taxon>
        <taxon>Sar</taxon>
        <taxon>Stramenopiles</taxon>
        <taxon>Ochrophyta</taxon>
        <taxon>Bolidophyceae</taxon>
        <taxon>Parmales</taxon>
        <taxon>Triparmaceae</taxon>
        <taxon>Tetraparma</taxon>
    </lineage>
</organism>
<evidence type="ECO:0000313" key="9">
    <source>
        <dbReference type="Proteomes" id="UP001165060"/>
    </source>
</evidence>
<dbReference type="InterPro" id="IPR006201">
    <property type="entry name" value="Neur_channel"/>
</dbReference>
<dbReference type="SUPFAM" id="SSF90112">
    <property type="entry name" value="Neurotransmitter-gated ion-channel transmembrane pore"/>
    <property type="match status" value="1"/>
</dbReference>
<feature type="transmembrane region" description="Helical" evidence="6">
    <location>
        <begin position="530"/>
        <end position="554"/>
    </location>
</feature>
<feature type="region of interest" description="Disordered" evidence="5">
    <location>
        <begin position="723"/>
        <end position="771"/>
    </location>
</feature>
<feature type="compositionally biased region" description="Polar residues" evidence="5">
    <location>
        <begin position="35"/>
        <end position="51"/>
    </location>
</feature>
<dbReference type="InterPro" id="IPR036719">
    <property type="entry name" value="Neuro-gated_channel_TM_sf"/>
</dbReference>
<keyword evidence="9" id="KW-1185">Reference proteome</keyword>
<evidence type="ECO:0000256" key="5">
    <source>
        <dbReference type="SAM" id="MobiDB-lite"/>
    </source>
</evidence>
<feature type="transmembrane region" description="Helical" evidence="6">
    <location>
        <begin position="489"/>
        <end position="508"/>
    </location>
</feature>
<keyword evidence="3 6" id="KW-1133">Transmembrane helix</keyword>
<reference evidence="8 9" key="1">
    <citation type="journal article" date="2023" name="Commun. Biol.">
        <title>Genome analysis of Parmales, the sister group of diatoms, reveals the evolutionary specialization of diatoms from phago-mixotrophs to photoautotrophs.</title>
        <authorList>
            <person name="Ban H."/>
            <person name="Sato S."/>
            <person name="Yoshikawa S."/>
            <person name="Yamada K."/>
            <person name="Nakamura Y."/>
            <person name="Ichinomiya M."/>
            <person name="Sato N."/>
            <person name="Blanc-Mathieu R."/>
            <person name="Endo H."/>
            <person name="Kuwata A."/>
            <person name="Ogata H."/>
        </authorList>
    </citation>
    <scope>NUCLEOTIDE SEQUENCE [LARGE SCALE GENOMIC DNA]</scope>
</reference>
<dbReference type="InterPro" id="IPR038050">
    <property type="entry name" value="Neuro_actylchol_rec"/>
</dbReference>
<dbReference type="InterPro" id="IPR006202">
    <property type="entry name" value="Neur_chan_lig-bd"/>
</dbReference>
<evidence type="ECO:0000256" key="2">
    <source>
        <dbReference type="ARBA" id="ARBA00022692"/>
    </source>
</evidence>
<protein>
    <recommendedName>
        <fullName evidence="7">Neurotransmitter-gated ion-channel ligand-binding domain-containing protein</fullName>
    </recommendedName>
</protein>
<dbReference type="Gene3D" id="2.70.170.10">
    <property type="entry name" value="Neurotransmitter-gated ion-channel ligand-binding domain"/>
    <property type="match status" value="1"/>
</dbReference>
<dbReference type="Pfam" id="PF02931">
    <property type="entry name" value="Neur_chan_LBD"/>
    <property type="match status" value="1"/>
</dbReference>
<dbReference type="Gene3D" id="1.20.58.390">
    <property type="entry name" value="Neurotransmitter-gated ion-channel transmembrane domain"/>
    <property type="match status" value="1"/>
</dbReference>
<feature type="domain" description="Neurotransmitter-gated ion-channel ligand-binding" evidence="7">
    <location>
        <begin position="195"/>
        <end position="310"/>
    </location>
</feature>
<feature type="region of interest" description="Disordered" evidence="5">
    <location>
        <begin position="35"/>
        <end position="54"/>
    </location>
</feature>
<name>A0ABQ6MTT0_9STRA</name>
<feature type="compositionally biased region" description="Basic and acidic residues" evidence="5">
    <location>
        <begin position="733"/>
        <end position="761"/>
    </location>
</feature>
<sequence length="771" mass="86005">MASPEDGARASAAYTKDQMQSILDSLQFAVSAMSNAPAQTSPVNRSNSSSEALPAGRRLSLDYETGPVEHPTTPAFVVEPSGGRFLVSAVSPVPREPKEEFCRCGDWKNCMTMRDPKTGEMGPNPVHLLRDTAKDAKTSTVLPEVESTQGGGWKDTIENYKERADADQTFVICTNTKKVKTDGAKPRFVQVVPGQVEVTSKISAVVDVDTKAGLFEADIVLMLDWFDPSLQNGEFREGESWAPTVLYDNKVEEVTDEYDDGTSSAPRINDSTNGTAKVTMRTQAKLRAMFDVKDFPFDVHMLPIILKSRSAKIDRANSKLGDRKFVPLMHGGNIRESAKLKDEKGKKTESVSSHNFAKHADWLVEFDVQPRIVSNDHGTDIADLYFPPNLSEEEKKAELKELQDEDKYTIGIIVKRDTKNVNTNITRCLFLIQFLTVLVFGTKPADVEARASTILTTMLTVVAFKYMVADKLPCVPYTTVMDKYILSCFHFLWGVGVMILVIGVGAAGDQNQVDDKISLRHLFFPEADGIYTWVTVMDVSVFFVTVFWLVGGLAHMLLGGWGMQDAAYKRWEAMGKMGETCKNSEDKIHLDDFKTMWSSSGGEAILPHERYYDDLYHKRNKNKLVRVKTKIQKEFLKTPPLDQTDATHLKNVKLRKQAEKAGKLRAMSPSEQQEDAYSKVMDEISERHSEISQEDLQMEEKVRNPINPGDFSAGLEVLSKKLEMHTRPSVFRKSSDQAEVIRKHRDAGKDAGKKDAGKDAGEGTGNPRQSL</sequence>
<gene>
    <name evidence="8" type="ORF">TeGR_g1563</name>
</gene>
<comment type="subcellular location">
    <subcellularLocation>
        <location evidence="1">Membrane</location>
        <topology evidence="1">Multi-pass membrane protein</topology>
    </subcellularLocation>
</comment>
<dbReference type="PANTHER" id="PTHR18945">
    <property type="entry name" value="NEUROTRANSMITTER GATED ION CHANNEL"/>
    <property type="match status" value="1"/>
</dbReference>
<dbReference type="InterPro" id="IPR036734">
    <property type="entry name" value="Neur_chan_lig-bd_sf"/>
</dbReference>
<evidence type="ECO:0000313" key="8">
    <source>
        <dbReference type="EMBL" id="GMI32315.1"/>
    </source>
</evidence>
<dbReference type="SUPFAM" id="SSF63712">
    <property type="entry name" value="Nicotinic receptor ligand binding domain-like"/>
    <property type="match status" value="1"/>
</dbReference>
<evidence type="ECO:0000259" key="7">
    <source>
        <dbReference type="Pfam" id="PF02931"/>
    </source>
</evidence>
<evidence type="ECO:0000256" key="6">
    <source>
        <dbReference type="SAM" id="Phobius"/>
    </source>
</evidence>
<proteinExistence type="predicted"/>
<evidence type="ECO:0000256" key="1">
    <source>
        <dbReference type="ARBA" id="ARBA00004141"/>
    </source>
</evidence>
<dbReference type="EMBL" id="BRYB01000544">
    <property type="protein sequence ID" value="GMI32315.1"/>
    <property type="molecule type" value="Genomic_DNA"/>
</dbReference>
<accession>A0ABQ6MTT0</accession>
<evidence type="ECO:0000256" key="4">
    <source>
        <dbReference type="ARBA" id="ARBA00023136"/>
    </source>
</evidence>